<evidence type="ECO:0000256" key="2">
    <source>
        <dbReference type="ARBA" id="ARBA00022598"/>
    </source>
</evidence>
<evidence type="ECO:0000313" key="9">
    <source>
        <dbReference type="Proteomes" id="UP001058974"/>
    </source>
</evidence>
<feature type="domain" description="Mur ligase central" evidence="7">
    <location>
        <begin position="90"/>
        <end position="335"/>
    </location>
</feature>
<evidence type="ECO:0000256" key="4">
    <source>
        <dbReference type="ARBA" id="ARBA00022741"/>
    </source>
</evidence>
<dbReference type="Proteomes" id="UP001058974">
    <property type="component" value="Chromosome 6"/>
</dbReference>
<dbReference type="PANTHER" id="PTHR11136">
    <property type="entry name" value="FOLYLPOLYGLUTAMATE SYNTHASE-RELATED"/>
    <property type="match status" value="1"/>
</dbReference>
<dbReference type="Gramene" id="Psat06G0110700-T1">
    <property type="protein sequence ID" value="KAI5394287.1"/>
    <property type="gene ID" value="KIW84_061107"/>
</dbReference>
<dbReference type="InterPro" id="IPR036565">
    <property type="entry name" value="Mur-like_cat_sf"/>
</dbReference>
<evidence type="ECO:0000259" key="7">
    <source>
        <dbReference type="Pfam" id="PF08245"/>
    </source>
</evidence>
<keyword evidence="6" id="KW-0460">Magnesium</keyword>
<dbReference type="NCBIfam" id="TIGR01499">
    <property type="entry name" value="folC"/>
    <property type="match status" value="1"/>
</dbReference>
<comment type="caution">
    <text evidence="8">The sequence shown here is derived from an EMBL/GenBank/DDBJ whole genome shotgun (WGS) entry which is preliminary data.</text>
</comment>
<proteinExistence type="inferred from homology"/>
<dbReference type="Pfam" id="PF08245">
    <property type="entry name" value="Mur_ligase_M"/>
    <property type="match status" value="1"/>
</dbReference>
<sequence length="577" mass="62242">MLLHCKAFLTSSSLRGIARQMRSLRTLSSHREDPEMKDLLDYIDSLKNYEKSGVPTGAGTDSNDGFDLGRMRRLMDRFGNPQSNFKAVHIAGTKGKGSTAAYISNILRTEGYSVGCYTSPHIQTIRERILLGRSGDPVSAKLLNNLFHRIKQDLDQAIKEENGCISHFEVFTAMAFILFADEKVDIAVIEAGLGGARDATNIISSSGLAAAVITTVGEEHLAALGGSLETIAMAKAGIIKQARPLVLGGPFLPHIEQIIREKAVITGSPIVSAYDAGNSLAVKSFSIVNGKPCQICDIEIQTVKDLKLSCKLHDLKLQMPGDHQLQNAATATCVALCLRSLGWKISDESIRSGLQSTYLLGRSQLLSLADAKVLGLTGATILLDGVYVCKISNGVMECVKCEFINTVVMIVWIHLVAHTKESAKALMNTIKMAFPKARLAFVVAMACDKDHAGFAQEILSGAYVETVILTEAAIAGAATRTTSASLLRDSWIKASEELGVGICHEGMTEYRELLKEQPVSSDSNFSDGKTILATESSLKDCLRVANEILNRRRDENCVVVITGSLHIVSSVLASLDD</sequence>
<dbReference type="InterPro" id="IPR036615">
    <property type="entry name" value="Mur_ligase_C_dom_sf"/>
</dbReference>
<dbReference type="PANTHER" id="PTHR11136:SF0">
    <property type="entry name" value="DIHYDROFOLATE SYNTHETASE-RELATED"/>
    <property type="match status" value="1"/>
</dbReference>
<evidence type="ECO:0000313" key="8">
    <source>
        <dbReference type="EMBL" id="KAI5394287.1"/>
    </source>
</evidence>
<dbReference type="GO" id="GO:0046872">
    <property type="term" value="F:metal ion binding"/>
    <property type="evidence" value="ECO:0007669"/>
    <property type="project" value="UniProtKB-KW"/>
</dbReference>
<keyword evidence="4" id="KW-0547">Nucleotide-binding</keyword>
<dbReference type="InterPro" id="IPR013221">
    <property type="entry name" value="Mur_ligase_cen"/>
</dbReference>
<dbReference type="GO" id="GO:0009793">
    <property type="term" value="P:embryo development ending in seed dormancy"/>
    <property type="evidence" value="ECO:0007669"/>
    <property type="project" value="EnsemblPlants"/>
</dbReference>
<dbReference type="PROSITE" id="PS01012">
    <property type="entry name" value="FOLYLPOLYGLU_SYNT_2"/>
    <property type="match status" value="1"/>
</dbReference>
<keyword evidence="3" id="KW-0479">Metal-binding</keyword>
<dbReference type="Gene3D" id="3.90.190.20">
    <property type="entry name" value="Mur ligase, C-terminal domain"/>
    <property type="match status" value="1"/>
</dbReference>
<accession>A0A9D4W369</accession>
<reference evidence="8 9" key="1">
    <citation type="journal article" date="2022" name="Nat. Genet.">
        <title>Improved pea reference genome and pan-genome highlight genomic features and evolutionary characteristics.</title>
        <authorList>
            <person name="Yang T."/>
            <person name="Liu R."/>
            <person name="Luo Y."/>
            <person name="Hu S."/>
            <person name="Wang D."/>
            <person name="Wang C."/>
            <person name="Pandey M.K."/>
            <person name="Ge S."/>
            <person name="Xu Q."/>
            <person name="Li N."/>
            <person name="Li G."/>
            <person name="Huang Y."/>
            <person name="Saxena R.K."/>
            <person name="Ji Y."/>
            <person name="Li M."/>
            <person name="Yan X."/>
            <person name="He Y."/>
            <person name="Liu Y."/>
            <person name="Wang X."/>
            <person name="Xiang C."/>
            <person name="Varshney R.K."/>
            <person name="Ding H."/>
            <person name="Gao S."/>
            <person name="Zong X."/>
        </authorList>
    </citation>
    <scope>NUCLEOTIDE SEQUENCE [LARGE SCALE GENOMIC DNA]</scope>
    <source>
        <strain evidence="8 9">cv. Zhongwan 6</strain>
    </source>
</reference>
<dbReference type="InterPro" id="IPR018109">
    <property type="entry name" value="Folylpolyglutamate_synth_CS"/>
</dbReference>
<dbReference type="GO" id="GO:0005524">
    <property type="term" value="F:ATP binding"/>
    <property type="evidence" value="ECO:0007669"/>
    <property type="project" value="UniProtKB-KW"/>
</dbReference>
<keyword evidence="9" id="KW-1185">Reference proteome</keyword>
<keyword evidence="5" id="KW-0067">ATP-binding</keyword>
<evidence type="ECO:0000256" key="5">
    <source>
        <dbReference type="ARBA" id="ARBA00022840"/>
    </source>
</evidence>
<protein>
    <recommendedName>
        <fullName evidence="7">Mur ligase central domain-containing protein</fullName>
    </recommendedName>
</protein>
<dbReference type="AlphaFoldDB" id="A0A9D4W369"/>
<dbReference type="GO" id="GO:0008841">
    <property type="term" value="F:dihydrofolate synthase activity"/>
    <property type="evidence" value="ECO:0007669"/>
    <property type="project" value="EnsemblPlants"/>
</dbReference>
<dbReference type="FunFam" id="3.40.1190.10:FF:000012">
    <property type="entry name" value="Dihydrofolate synthetase"/>
    <property type="match status" value="1"/>
</dbReference>
<comment type="similarity">
    <text evidence="1">Belongs to the folylpolyglutamate synthase family.</text>
</comment>
<organism evidence="8 9">
    <name type="scientific">Pisum sativum</name>
    <name type="common">Garden pea</name>
    <name type="synonym">Lathyrus oleraceus</name>
    <dbReference type="NCBI Taxonomy" id="3888"/>
    <lineage>
        <taxon>Eukaryota</taxon>
        <taxon>Viridiplantae</taxon>
        <taxon>Streptophyta</taxon>
        <taxon>Embryophyta</taxon>
        <taxon>Tracheophyta</taxon>
        <taxon>Spermatophyta</taxon>
        <taxon>Magnoliopsida</taxon>
        <taxon>eudicotyledons</taxon>
        <taxon>Gunneridae</taxon>
        <taxon>Pentapetalae</taxon>
        <taxon>rosids</taxon>
        <taxon>fabids</taxon>
        <taxon>Fabales</taxon>
        <taxon>Fabaceae</taxon>
        <taxon>Papilionoideae</taxon>
        <taxon>50 kb inversion clade</taxon>
        <taxon>NPAAA clade</taxon>
        <taxon>Hologalegina</taxon>
        <taxon>IRL clade</taxon>
        <taxon>Fabeae</taxon>
        <taxon>Lathyrus</taxon>
    </lineage>
</organism>
<dbReference type="EMBL" id="JAMSHJ010000006">
    <property type="protein sequence ID" value="KAI5394287.1"/>
    <property type="molecule type" value="Genomic_DNA"/>
</dbReference>
<evidence type="ECO:0000256" key="1">
    <source>
        <dbReference type="ARBA" id="ARBA00008276"/>
    </source>
</evidence>
<dbReference type="GO" id="GO:0004326">
    <property type="term" value="F:tetrahydrofolylpolyglutamate synthase activity"/>
    <property type="evidence" value="ECO:0007669"/>
    <property type="project" value="InterPro"/>
</dbReference>
<dbReference type="InterPro" id="IPR001645">
    <property type="entry name" value="Folylpolyglutamate_synth"/>
</dbReference>
<keyword evidence="2" id="KW-0436">Ligase</keyword>
<evidence type="ECO:0000256" key="3">
    <source>
        <dbReference type="ARBA" id="ARBA00022723"/>
    </source>
</evidence>
<dbReference type="GO" id="GO:0005759">
    <property type="term" value="C:mitochondrial matrix"/>
    <property type="evidence" value="ECO:0007669"/>
    <property type="project" value="EnsemblPlants"/>
</dbReference>
<dbReference type="SUPFAM" id="SSF53244">
    <property type="entry name" value="MurD-like peptide ligases, peptide-binding domain"/>
    <property type="match status" value="1"/>
</dbReference>
<evidence type="ECO:0000256" key="6">
    <source>
        <dbReference type="ARBA" id="ARBA00022842"/>
    </source>
</evidence>
<dbReference type="Gene3D" id="3.40.1190.10">
    <property type="entry name" value="Mur-like, catalytic domain"/>
    <property type="match status" value="1"/>
</dbReference>
<gene>
    <name evidence="8" type="ORF">KIW84_061107</name>
</gene>
<dbReference type="SUPFAM" id="SSF53623">
    <property type="entry name" value="MurD-like peptide ligases, catalytic domain"/>
    <property type="match status" value="1"/>
</dbReference>
<name>A0A9D4W369_PEA</name>
<dbReference type="PROSITE" id="PS01011">
    <property type="entry name" value="FOLYLPOLYGLU_SYNT_1"/>
    <property type="match status" value="1"/>
</dbReference>